<protein>
    <submittedName>
        <fullName evidence="2">S-adenosylmethionine-diacylgycerolhomoserine-N-methyltransferase</fullName>
    </submittedName>
</protein>
<dbReference type="PANTHER" id="PTHR47473">
    <property type="entry name" value="BTA1P"/>
    <property type="match status" value="1"/>
</dbReference>
<keyword evidence="3" id="KW-1185">Reference proteome</keyword>
<keyword evidence="2" id="KW-0808">Transferase</keyword>
<dbReference type="SUPFAM" id="SSF53335">
    <property type="entry name" value="S-adenosyl-L-methionine-dependent methyltransferases"/>
    <property type="match status" value="1"/>
</dbReference>
<sequence>MSIIQSEVSSTASWSADATQRMNRMYRWQRHIYDVTRRYYLLGRDHMIAGLSPAPRARILEIGCGTGRNLIQAAKSYPEARFFGLDVSTEMLTSAIEAIEREGWGDRIKVAHGDATGFDPKHSFGVRSFDHVMISYCLSMIPDWHRVLEVAVHQLAPGGSLHVVDFGGQQRLPALARRWLRRWLALFGVQPCDELERSMRHFAELNGAQLRFERPFRDYAQYAVLTLPPGPRQG</sequence>
<dbReference type="EMBL" id="QJTI01000004">
    <property type="protein sequence ID" value="PYF04164.1"/>
    <property type="molecule type" value="Genomic_DNA"/>
</dbReference>
<dbReference type="OrthoDB" id="5298787at2"/>
<evidence type="ECO:0000313" key="3">
    <source>
        <dbReference type="Proteomes" id="UP000248148"/>
    </source>
</evidence>
<feature type="domain" description="Methyltransferase" evidence="1">
    <location>
        <begin position="59"/>
        <end position="159"/>
    </location>
</feature>
<dbReference type="Pfam" id="PF13649">
    <property type="entry name" value="Methyltransf_25"/>
    <property type="match status" value="1"/>
</dbReference>
<keyword evidence="2" id="KW-0489">Methyltransferase</keyword>
<organism evidence="2 3">
    <name type="scientific">Rhodopseudomonas faecalis</name>
    <dbReference type="NCBI Taxonomy" id="99655"/>
    <lineage>
        <taxon>Bacteria</taxon>
        <taxon>Pseudomonadati</taxon>
        <taxon>Pseudomonadota</taxon>
        <taxon>Alphaproteobacteria</taxon>
        <taxon>Hyphomicrobiales</taxon>
        <taxon>Nitrobacteraceae</taxon>
        <taxon>Rhodopseudomonas</taxon>
    </lineage>
</organism>
<comment type="caution">
    <text evidence="2">The sequence shown here is derived from an EMBL/GenBank/DDBJ whole genome shotgun (WGS) entry which is preliminary data.</text>
</comment>
<dbReference type="Proteomes" id="UP000248148">
    <property type="component" value="Unassembled WGS sequence"/>
</dbReference>
<name>A0A318THK6_9BRAD</name>
<dbReference type="GO" id="GO:0008168">
    <property type="term" value="F:methyltransferase activity"/>
    <property type="evidence" value="ECO:0007669"/>
    <property type="project" value="UniProtKB-KW"/>
</dbReference>
<dbReference type="CDD" id="cd02440">
    <property type="entry name" value="AdoMet_MTases"/>
    <property type="match status" value="1"/>
</dbReference>
<dbReference type="InterPro" id="IPR029063">
    <property type="entry name" value="SAM-dependent_MTases_sf"/>
</dbReference>
<dbReference type="Gene3D" id="3.40.50.150">
    <property type="entry name" value="Vaccinia Virus protein VP39"/>
    <property type="match status" value="1"/>
</dbReference>
<dbReference type="PANTHER" id="PTHR47473:SF1">
    <property type="entry name" value="METHYLTRANSFERASE DOMAIN-CONTAINING PROTEIN"/>
    <property type="match status" value="1"/>
</dbReference>
<proteinExistence type="predicted"/>
<dbReference type="GO" id="GO:0032259">
    <property type="term" value="P:methylation"/>
    <property type="evidence" value="ECO:0007669"/>
    <property type="project" value="UniProtKB-KW"/>
</dbReference>
<dbReference type="RefSeq" id="WP_110780110.1">
    <property type="nucleotide sequence ID" value="NZ_QJTI01000004.1"/>
</dbReference>
<gene>
    <name evidence="2" type="ORF">BJ122_104144</name>
</gene>
<evidence type="ECO:0000259" key="1">
    <source>
        <dbReference type="Pfam" id="PF13649"/>
    </source>
</evidence>
<evidence type="ECO:0000313" key="2">
    <source>
        <dbReference type="EMBL" id="PYF04164.1"/>
    </source>
</evidence>
<dbReference type="AlphaFoldDB" id="A0A318THK6"/>
<dbReference type="InterPro" id="IPR041698">
    <property type="entry name" value="Methyltransf_25"/>
</dbReference>
<accession>A0A318THK6</accession>
<reference evidence="2 3" key="1">
    <citation type="submission" date="2018-06" db="EMBL/GenBank/DDBJ databases">
        <title>Genomic Encyclopedia of Archaeal and Bacterial Type Strains, Phase II (KMG-II): from individual species to whole genera.</title>
        <authorList>
            <person name="Goeker M."/>
        </authorList>
    </citation>
    <scope>NUCLEOTIDE SEQUENCE [LARGE SCALE GENOMIC DNA]</scope>
    <source>
        <strain evidence="2 3">JCM 11668</strain>
    </source>
</reference>